<keyword evidence="2" id="KW-0449">Lipoprotein</keyword>
<sequence length="156" mass="17786">MNRLILFISLMLICWLASCKQVDVNQRVADIPDHKWGKRLSAIIDLDVKDTADYGLYFIFRHTEQYPYNNIIAKITVKDTANHTIAAFTVNASLVSASGKWDGRGIDDLYDHFIKLNRTIPLKKNRYRFVISQLMKDDPLPFVLNAGIGIEKATGQ</sequence>
<reference evidence="2 3" key="1">
    <citation type="submission" date="2016-05" db="EMBL/GenBank/DDBJ databases">
        <title>Niabella ginsenosidivorans BS26 whole genome sequencing.</title>
        <authorList>
            <person name="Im W.T."/>
            <person name="Siddiqi M.Z."/>
        </authorList>
    </citation>
    <scope>NUCLEOTIDE SEQUENCE [LARGE SCALE GENOMIC DNA]</scope>
    <source>
        <strain evidence="2 3">BS26</strain>
    </source>
</reference>
<dbReference type="RefSeq" id="WP_067761380.1">
    <property type="nucleotide sequence ID" value="NZ_CP015772.1"/>
</dbReference>
<dbReference type="STRING" id="1176587.A8C56_00595"/>
<accession>A0A1A9I966</accession>
<dbReference type="OrthoDB" id="982482at2"/>
<feature type="signal peptide" evidence="1">
    <location>
        <begin position="1"/>
        <end position="19"/>
    </location>
</feature>
<dbReference type="AlphaFoldDB" id="A0A1A9I966"/>
<name>A0A1A9I966_9BACT</name>
<dbReference type="PROSITE" id="PS51257">
    <property type="entry name" value="PROKAR_LIPOPROTEIN"/>
    <property type="match status" value="1"/>
</dbReference>
<proteinExistence type="predicted"/>
<dbReference type="Proteomes" id="UP000077667">
    <property type="component" value="Chromosome"/>
</dbReference>
<dbReference type="EMBL" id="CP015772">
    <property type="protein sequence ID" value="ANH83609.1"/>
    <property type="molecule type" value="Genomic_DNA"/>
</dbReference>
<dbReference type="InterPro" id="IPR020018">
    <property type="entry name" value="Motility-assoc_lipoprot_GldH"/>
</dbReference>
<keyword evidence="3" id="KW-1185">Reference proteome</keyword>
<keyword evidence="1" id="KW-0732">Signal</keyword>
<gene>
    <name evidence="2" type="ORF">A8C56_00595</name>
</gene>
<protein>
    <submittedName>
        <fullName evidence="2">Gliding motility lipoprotein GldH</fullName>
    </submittedName>
</protein>
<organism evidence="2 3">
    <name type="scientific">Niabella ginsenosidivorans</name>
    <dbReference type="NCBI Taxonomy" id="1176587"/>
    <lineage>
        <taxon>Bacteria</taxon>
        <taxon>Pseudomonadati</taxon>
        <taxon>Bacteroidota</taxon>
        <taxon>Chitinophagia</taxon>
        <taxon>Chitinophagales</taxon>
        <taxon>Chitinophagaceae</taxon>
        <taxon>Niabella</taxon>
    </lineage>
</organism>
<evidence type="ECO:0000313" key="3">
    <source>
        <dbReference type="Proteomes" id="UP000077667"/>
    </source>
</evidence>
<evidence type="ECO:0000256" key="1">
    <source>
        <dbReference type="SAM" id="SignalP"/>
    </source>
</evidence>
<feature type="chain" id="PRO_5008390075" evidence="1">
    <location>
        <begin position="20"/>
        <end position="156"/>
    </location>
</feature>
<dbReference type="KEGG" id="nia:A8C56_00595"/>
<dbReference type="Pfam" id="PF14109">
    <property type="entry name" value="GldH_lipo"/>
    <property type="match status" value="1"/>
</dbReference>
<evidence type="ECO:0000313" key="2">
    <source>
        <dbReference type="EMBL" id="ANH83609.1"/>
    </source>
</evidence>